<dbReference type="Proteomes" id="UP000829756">
    <property type="component" value="Chromosome"/>
</dbReference>
<dbReference type="PROSITE" id="PS51891">
    <property type="entry name" value="CENP_V_GFA"/>
    <property type="match status" value="1"/>
</dbReference>
<reference evidence="6 8" key="1">
    <citation type="submission" date="2019-03" db="EMBL/GenBank/DDBJ databases">
        <title>Genomic Encyclopedia of Type Strains, Phase IV (KMG-IV): sequencing the most valuable type-strain genomes for metagenomic binning, comparative biology and taxonomic classification.</title>
        <authorList>
            <person name="Goeker M."/>
        </authorList>
    </citation>
    <scope>NUCLEOTIDE SEQUENCE [LARGE SCALE GENOMIC DNA]</scope>
    <source>
        <strain evidence="6 8">DSM 17474</strain>
    </source>
</reference>
<sequence length="135" mass="15126">MMGSCLCGAVQYEADEIQFIQLCHCRTCQVAQGAPYIAGGAVKREHFRWLAGADKLSAYESSPGKYRRFCAVCGTPLLSDRASLPHIALRVTTLHADPGIRPAYHIWTEHDCPWTQDHPDLPRHPQWPSDTNPKK</sequence>
<dbReference type="SUPFAM" id="SSF51316">
    <property type="entry name" value="Mss4-like"/>
    <property type="match status" value="1"/>
</dbReference>
<accession>A0AAE9GUQ9</accession>
<proteinExistence type="inferred from homology"/>
<keyword evidence="8" id="KW-1185">Reference proteome</keyword>
<evidence type="ECO:0000313" key="8">
    <source>
        <dbReference type="Proteomes" id="UP000294721"/>
    </source>
</evidence>
<evidence type="ECO:0000259" key="5">
    <source>
        <dbReference type="PROSITE" id="PS51891"/>
    </source>
</evidence>
<protein>
    <submittedName>
        <fullName evidence="7">GFA family protein</fullName>
    </submittedName>
</protein>
<keyword evidence="4" id="KW-0456">Lyase</keyword>
<dbReference type="Gene3D" id="3.90.1590.10">
    <property type="entry name" value="glutathione-dependent formaldehyde- activating enzyme (gfa)"/>
    <property type="match status" value="1"/>
</dbReference>
<evidence type="ECO:0000313" key="6">
    <source>
        <dbReference type="EMBL" id="TCP02342.1"/>
    </source>
</evidence>
<dbReference type="PANTHER" id="PTHR33337">
    <property type="entry name" value="GFA DOMAIN-CONTAINING PROTEIN"/>
    <property type="match status" value="1"/>
</dbReference>
<name>A0AAE9GUQ9_9NEIS</name>
<dbReference type="Proteomes" id="UP000294721">
    <property type="component" value="Unassembled WGS sequence"/>
</dbReference>
<keyword evidence="2" id="KW-0479">Metal-binding</keyword>
<reference evidence="7" key="3">
    <citation type="journal article" date="2022" name="Res Sq">
        <title>Evolution of multicellular longitudinally dividing oral cavity symbionts (Neisseriaceae).</title>
        <authorList>
            <person name="Nyongesa S."/>
            <person name="Weber P."/>
            <person name="Bernet E."/>
            <person name="Pullido F."/>
            <person name="Nieckarz M."/>
            <person name="Delaby M."/>
            <person name="Nieves C."/>
            <person name="Viehboeck T."/>
            <person name="Krause N."/>
            <person name="Rivera-Millot A."/>
            <person name="Nakamura A."/>
            <person name="Vischer N."/>
            <person name="VanNieuwenhze M."/>
            <person name="Brun Y."/>
            <person name="Cava F."/>
            <person name="Bulgheresi S."/>
            <person name="Veyrier F."/>
        </authorList>
    </citation>
    <scope>NUCLEOTIDE SEQUENCE</scope>
    <source>
        <strain evidence="7">1258/02</strain>
    </source>
</reference>
<dbReference type="EMBL" id="CP091507">
    <property type="protein sequence ID" value="UOO79371.1"/>
    <property type="molecule type" value="Genomic_DNA"/>
</dbReference>
<gene>
    <name evidence="6" type="ORF">EV680_12512</name>
    <name evidence="7" type="ORF">LVJ78_11960</name>
</gene>
<dbReference type="EMBL" id="SLXE01000025">
    <property type="protein sequence ID" value="TCP02342.1"/>
    <property type="molecule type" value="Genomic_DNA"/>
</dbReference>
<evidence type="ECO:0000313" key="7">
    <source>
        <dbReference type="EMBL" id="UOO79371.1"/>
    </source>
</evidence>
<dbReference type="GO" id="GO:0016846">
    <property type="term" value="F:carbon-sulfur lyase activity"/>
    <property type="evidence" value="ECO:0007669"/>
    <property type="project" value="InterPro"/>
</dbReference>
<evidence type="ECO:0000256" key="4">
    <source>
        <dbReference type="ARBA" id="ARBA00023239"/>
    </source>
</evidence>
<dbReference type="Pfam" id="PF04828">
    <property type="entry name" value="GFA"/>
    <property type="match status" value="1"/>
</dbReference>
<dbReference type="GO" id="GO:0046872">
    <property type="term" value="F:metal ion binding"/>
    <property type="evidence" value="ECO:0007669"/>
    <property type="project" value="UniProtKB-KW"/>
</dbReference>
<evidence type="ECO:0000313" key="9">
    <source>
        <dbReference type="Proteomes" id="UP000829756"/>
    </source>
</evidence>
<keyword evidence="3" id="KW-0862">Zinc</keyword>
<dbReference type="KEGG" id="usu:LVJ78_11960"/>
<dbReference type="InterPro" id="IPR011057">
    <property type="entry name" value="Mss4-like_sf"/>
</dbReference>
<evidence type="ECO:0000256" key="2">
    <source>
        <dbReference type="ARBA" id="ARBA00022723"/>
    </source>
</evidence>
<dbReference type="PANTHER" id="PTHR33337:SF40">
    <property type="entry name" value="CENP-V_GFA DOMAIN-CONTAINING PROTEIN-RELATED"/>
    <property type="match status" value="1"/>
</dbReference>
<comment type="similarity">
    <text evidence="1">Belongs to the Gfa family.</text>
</comment>
<evidence type="ECO:0000256" key="3">
    <source>
        <dbReference type="ARBA" id="ARBA00022833"/>
    </source>
</evidence>
<reference evidence="7" key="2">
    <citation type="submission" date="2021-12" db="EMBL/GenBank/DDBJ databases">
        <authorList>
            <person name="Veyrier F.J."/>
        </authorList>
    </citation>
    <scope>NUCLEOTIDE SEQUENCE</scope>
    <source>
        <strain evidence="7">1258/02</strain>
    </source>
</reference>
<dbReference type="AlphaFoldDB" id="A0AAE9GUQ9"/>
<dbReference type="InterPro" id="IPR006913">
    <property type="entry name" value="CENP-V/GFA"/>
</dbReference>
<evidence type="ECO:0000256" key="1">
    <source>
        <dbReference type="ARBA" id="ARBA00005495"/>
    </source>
</evidence>
<dbReference type="RefSeq" id="WP_132954420.1">
    <property type="nucleotide sequence ID" value="NZ_CALJUB010000012.1"/>
</dbReference>
<feature type="domain" description="CENP-V/GFA" evidence="5">
    <location>
        <begin position="1"/>
        <end position="115"/>
    </location>
</feature>
<organism evidence="7 9">
    <name type="scientific">Uruburuella suis</name>
    <dbReference type="NCBI Taxonomy" id="252130"/>
    <lineage>
        <taxon>Bacteria</taxon>
        <taxon>Pseudomonadati</taxon>
        <taxon>Pseudomonadota</taxon>
        <taxon>Betaproteobacteria</taxon>
        <taxon>Neisseriales</taxon>
        <taxon>Neisseriaceae</taxon>
        <taxon>Uruburuella</taxon>
    </lineage>
</organism>